<sequence>MLSKDQARQADMWSEQPETREQLCVLFTLVFATRYGSQGQYTLQSLVPASYGDKTSPRDFPGARYTRAGESGQTYRHWLLIYLILVSYAIET</sequence>
<gene>
    <name evidence="1" type="ORF">RRG08_046755</name>
</gene>
<comment type="caution">
    <text evidence="1">The sequence shown here is derived from an EMBL/GenBank/DDBJ whole genome shotgun (WGS) entry which is preliminary data.</text>
</comment>
<reference evidence="1" key="1">
    <citation type="journal article" date="2023" name="G3 (Bethesda)">
        <title>A reference genome for the long-term kleptoplast-retaining sea slug Elysia crispata morphotype clarki.</title>
        <authorList>
            <person name="Eastman K.E."/>
            <person name="Pendleton A.L."/>
            <person name="Shaikh M.A."/>
            <person name="Suttiyut T."/>
            <person name="Ogas R."/>
            <person name="Tomko P."/>
            <person name="Gavelis G."/>
            <person name="Widhalm J.R."/>
            <person name="Wisecaver J.H."/>
        </authorList>
    </citation>
    <scope>NUCLEOTIDE SEQUENCE</scope>
    <source>
        <strain evidence="1">ECLA1</strain>
    </source>
</reference>
<dbReference type="AlphaFoldDB" id="A0AAE0ZVH9"/>
<keyword evidence="2" id="KW-1185">Reference proteome</keyword>
<proteinExistence type="predicted"/>
<organism evidence="1 2">
    <name type="scientific">Elysia crispata</name>
    <name type="common">lettuce slug</name>
    <dbReference type="NCBI Taxonomy" id="231223"/>
    <lineage>
        <taxon>Eukaryota</taxon>
        <taxon>Metazoa</taxon>
        <taxon>Spiralia</taxon>
        <taxon>Lophotrochozoa</taxon>
        <taxon>Mollusca</taxon>
        <taxon>Gastropoda</taxon>
        <taxon>Heterobranchia</taxon>
        <taxon>Euthyneura</taxon>
        <taxon>Panpulmonata</taxon>
        <taxon>Sacoglossa</taxon>
        <taxon>Placobranchoidea</taxon>
        <taxon>Plakobranchidae</taxon>
        <taxon>Elysia</taxon>
    </lineage>
</organism>
<name>A0AAE0ZVH9_9GAST</name>
<evidence type="ECO:0000313" key="2">
    <source>
        <dbReference type="Proteomes" id="UP001283361"/>
    </source>
</evidence>
<dbReference type="Proteomes" id="UP001283361">
    <property type="component" value="Unassembled WGS sequence"/>
</dbReference>
<evidence type="ECO:0000313" key="1">
    <source>
        <dbReference type="EMBL" id="KAK3776088.1"/>
    </source>
</evidence>
<protein>
    <submittedName>
        <fullName evidence="1">Uncharacterized protein</fullName>
    </submittedName>
</protein>
<accession>A0AAE0ZVH9</accession>
<dbReference type="EMBL" id="JAWDGP010003248">
    <property type="protein sequence ID" value="KAK3776088.1"/>
    <property type="molecule type" value="Genomic_DNA"/>
</dbReference>